<evidence type="ECO:0000256" key="1">
    <source>
        <dbReference type="ARBA" id="ARBA00004707"/>
    </source>
</evidence>
<dbReference type="Pfam" id="PF05639">
    <property type="entry name" value="Pup"/>
    <property type="match status" value="1"/>
</dbReference>
<evidence type="ECO:0000313" key="7">
    <source>
        <dbReference type="Proteomes" id="UP000627538"/>
    </source>
</evidence>
<dbReference type="GO" id="GO:0031386">
    <property type="term" value="F:protein tag activity"/>
    <property type="evidence" value="ECO:0007669"/>
    <property type="project" value="InterPro"/>
</dbReference>
<reference evidence="6 7" key="1">
    <citation type="submission" date="2020-08" db="EMBL/GenBank/DDBJ databases">
        <title>Winkia gen. nov., sp. nov., isolated from faeces of the Anser albifrons in China.</title>
        <authorList>
            <person name="Liu Q."/>
        </authorList>
    </citation>
    <scope>NUCLEOTIDE SEQUENCE [LARGE SCALE GENOMIC DNA]</scope>
    <source>
        <strain evidence="6 7">C62</strain>
    </source>
</reference>
<sequence>MSQEQISAGGAPAGDEDTGSAGGQAMVTPGIDALLDQIDEVLASDAQAFVQGFVQKGGQ</sequence>
<protein>
    <recommendedName>
        <fullName evidence="3">Prokaryotic ubiquitin-like protein Pup</fullName>
    </recommendedName>
    <alternativeName>
        <fullName evidence="4">Bacterial ubiquitin-like modifier</fullName>
    </alternativeName>
</protein>
<evidence type="ECO:0000256" key="2">
    <source>
        <dbReference type="ARBA" id="ARBA00010616"/>
    </source>
</evidence>
<feature type="region of interest" description="Disordered" evidence="5">
    <location>
        <begin position="1"/>
        <end position="26"/>
    </location>
</feature>
<gene>
    <name evidence="6" type="ORF">H8R10_00290</name>
</gene>
<dbReference type="EMBL" id="JACRUO010000001">
    <property type="protein sequence ID" value="MBD3688686.1"/>
    <property type="molecule type" value="Genomic_DNA"/>
</dbReference>
<proteinExistence type="inferred from homology"/>
<dbReference type="InterPro" id="IPR008515">
    <property type="entry name" value="Ubiquitin-like_Pup"/>
</dbReference>
<comment type="caution">
    <text evidence="6">The sequence shown here is derived from an EMBL/GenBank/DDBJ whole genome shotgun (WGS) entry which is preliminary data.</text>
</comment>
<dbReference type="UniPathway" id="UPA00997"/>
<evidence type="ECO:0000256" key="4">
    <source>
        <dbReference type="ARBA" id="ARBA00032321"/>
    </source>
</evidence>
<dbReference type="AlphaFoldDB" id="A0A8I0KMX8"/>
<keyword evidence="7" id="KW-1185">Reference proteome</keyword>
<dbReference type="NCBIfam" id="TIGR03687">
    <property type="entry name" value="pupylate_cterm"/>
    <property type="match status" value="1"/>
</dbReference>
<comment type="similarity">
    <text evidence="2">Belongs to the prokaryotic ubiquitin-like protein family.</text>
</comment>
<dbReference type="GO" id="GO:0019941">
    <property type="term" value="P:modification-dependent protein catabolic process"/>
    <property type="evidence" value="ECO:0007669"/>
    <property type="project" value="InterPro"/>
</dbReference>
<accession>A0A8I0KMX8</accession>
<evidence type="ECO:0000256" key="5">
    <source>
        <dbReference type="SAM" id="MobiDB-lite"/>
    </source>
</evidence>
<dbReference type="Proteomes" id="UP000627538">
    <property type="component" value="Unassembled WGS sequence"/>
</dbReference>
<dbReference type="RefSeq" id="WP_191070798.1">
    <property type="nucleotide sequence ID" value="NZ_CP060506.1"/>
</dbReference>
<name>A0A8I0KMX8_9ACTO</name>
<dbReference type="GO" id="GO:0070628">
    <property type="term" value="F:proteasome binding"/>
    <property type="evidence" value="ECO:0007669"/>
    <property type="project" value="InterPro"/>
</dbReference>
<dbReference type="GO" id="GO:0010498">
    <property type="term" value="P:proteasomal protein catabolic process"/>
    <property type="evidence" value="ECO:0007669"/>
    <property type="project" value="InterPro"/>
</dbReference>
<evidence type="ECO:0000256" key="3">
    <source>
        <dbReference type="ARBA" id="ARBA00016748"/>
    </source>
</evidence>
<dbReference type="GO" id="GO:0070490">
    <property type="term" value="P:protein pupylation"/>
    <property type="evidence" value="ECO:0007669"/>
    <property type="project" value="InterPro"/>
</dbReference>
<evidence type="ECO:0000313" key="6">
    <source>
        <dbReference type="EMBL" id="MBD3688686.1"/>
    </source>
</evidence>
<organism evidence="6 7">
    <name type="scientific">Nanchangia anserum</name>
    <dbReference type="NCBI Taxonomy" id="2692125"/>
    <lineage>
        <taxon>Bacteria</taxon>
        <taxon>Bacillati</taxon>
        <taxon>Actinomycetota</taxon>
        <taxon>Actinomycetes</taxon>
        <taxon>Actinomycetales</taxon>
        <taxon>Actinomycetaceae</taxon>
        <taxon>Nanchangia</taxon>
    </lineage>
</organism>
<comment type="pathway">
    <text evidence="1">Protein degradation; proteasomal Pup-dependent pathway.</text>
</comment>